<organism evidence="4 5">
    <name type="scientific">Mesonia maritima</name>
    <dbReference type="NCBI Taxonomy" id="1793873"/>
    <lineage>
        <taxon>Bacteria</taxon>
        <taxon>Pseudomonadati</taxon>
        <taxon>Bacteroidota</taxon>
        <taxon>Flavobacteriia</taxon>
        <taxon>Flavobacteriales</taxon>
        <taxon>Flavobacteriaceae</taxon>
        <taxon>Mesonia</taxon>
    </lineage>
</organism>
<accession>A0ABU1K8Y0</accession>
<feature type="chain" id="PRO_5046824870" description="Secretion system C-terminal sorting domain-containing protein" evidence="2">
    <location>
        <begin position="21"/>
        <end position="288"/>
    </location>
</feature>
<name>A0ABU1K8Y0_9FLAO</name>
<dbReference type="EMBL" id="JAVDQA010000010">
    <property type="protein sequence ID" value="MDR6302062.1"/>
    <property type="molecule type" value="Genomic_DNA"/>
</dbReference>
<dbReference type="InterPro" id="IPR026444">
    <property type="entry name" value="Secre_tail"/>
</dbReference>
<feature type="domain" description="Secretion system C-terminal sorting" evidence="3">
    <location>
        <begin position="218"/>
        <end position="287"/>
    </location>
</feature>
<gene>
    <name evidence="4" type="ORF">GGR31_002739</name>
</gene>
<proteinExistence type="predicted"/>
<evidence type="ECO:0000259" key="3">
    <source>
        <dbReference type="Pfam" id="PF18962"/>
    </source>
</evidence>
<evidence type="ECO:0000256" key="2">
    <source>
        <dbReference type="SAM" id="SignalP"/>
    </source>
</evidence>
<dbReference type="Proteomes" id="UP001257659">
    <property type="component" value="Unassembled WGS sequence"/>
</dbReference>
<protein>
    <recommendedName>
        <fullName evidence="3">Secretion system C-terminal sorting domain-containing protein</fullName>
    </recommendedName>
</protein>
<evidence type="ECO:0000313" key="4">
    <source>
        <dbReference type="EMBL" id="MDR6302062.1"/>
    </source>
</evidence>
<keyword evidence="1 2" id="KW-0732">Signal</keyword>
<evidence type="ECO:0000313" key="5">
    <source>
        <dbReference type="Proteomes" id="UP001257659"/>
    </source>
</evidence>
<dbReference type="NCBIfam" id="TIGR04183">
    <property type="entry name" value="Por_Secre_tail"/>
    <property type="match status" value="1"/>
</dbReference>
<keyword evidence="5" id="KW-1185">Reference proteome</keyword>
<reference evidence="4 5" key="1">
    <citation type="submission" date="2023-07" db="EMBL/GenBank/DDBJ databases">
        <title>Genomic Encyclopedia of Type Strains, Phase IV (KMG-IV): sequencing the most valuable type-strain genomes for metagenomic binning, comparative biology and taxonomic classification.</title>
        <authorList>
            <person name="Goeker M."/>
        </authorList>
    </citation>
    <scope>NUCLEOTIDE SEQUENCE [LARGE SCALE GENOMIC DNA]</scope>
    <source>
        <strain evidence="4 5">DSM 102814</strain>
    </source>
</reference>
<feature type="signal peptide" evidence="2">
    <location>
        <begin position="1"/>
        <end position="20"/>
    </location>
</feature>
<dbReference type="Pfam" id="PF18962">
    <property type="entry name" value="Por_Secre_tail"/>
    <property type="match status" value="1"/>
</dbReference>
<evidence type="ECO:0000256" key="1">
    <source>
        <dbReference type="ARBA" id="ARBA00022729"/>
    </source>
</evidence>
<comment type="caution">
    <text evidence="4">The sequence shown here is derived from an EMBL/GenBank/DDBJ whole genome shotgun (WGS) entry which is preliminary data.</text>
</comment>
<dbReference type="RefSeq" id="WP_309730238.1">
    <property type="nucleotide sequence ID" value="NZ_JAVDQA010000010.1"/>
</dbReference>
<sequence length="288" mass="31713">MAKNYIFLVLLCVFSLSGYAQQLVITNVVDGSCGNTSKFVELYVSGTVDLNNYKLVRRSNAGTWADDGVDIDLSAFNTRTDEFIYLIRDLATLNTEFPNENISDSNSEVSDDISHNGNDSYRLVEIAGDVVIDQFGGDTDGTGETWEYSDSWGSRNNDVGPNPVFTESEWTFHGVDVLDTEGDCNGADPLENTVTTIGEYSNVNLATQTFHKNLKISLYPNPVTSGFLTIETPSNTLTKIEIFNVLGKRVLIENNPADKIDVSLLKSGVYIVSVGIGEENIYKRIIIK</sequence>